<organism evidence="11 12">
    <name type="scientific">Aestuariispira insulae</name>
    <dbReference type="NCBI Taxonomy" id="1461337"/>
    <lineage>
        <taxon>Bacteria</taxon>
        <taxon>Pseudomonadati</taxon>
        <taxon>Pseudomonadota</taxon>
        <taxon>Alphaproteobacteria</taxon>
        <taxon>Rhodospirillales</taxon>
        <taxon>Kiloniellaceae</taxon>
        <taxon>Aestuariispira</taxon>
    </lineage>
</organism>
<evidence type="ECO:0000256" key="5">
    <source>
        <dbReference type="ARBA" id="ARBA00022475"/>
    </source>
</evidence>
<evidence type="ECO:0000313" key="12">
    <source>
        <dbReference type="Proteomes" id="UP000256845"/>
    </source>
</evidence>
<dbReference type="CDD" id="cd13143">
    <property type="entry name" value="MATE_MepA_like"/>
    <property type="match status" value="1"/>
</dbReference>
<feature type="transmembrane region" description="Helical" evidence="10">
    <location>
        <begin position="356"/>
        <end position="376"/>
    </location>
</feature>
<gene>
    <name evidence="11" type="ORF">DFP90_108166</name>
</gene>
<evidence type="ECO:0000256" key="7">
    <source>
        <dbReference type="ARBA" id="ARBA00022989"/>
    </source>
</evidence>
<dbReference type="InterPro" id="IPR048279">
    <property type="entry name" value="MdtK-like"/>
</dbReference>
<accession>A0A3D9HF92</accession>
<feature type="transmembrane region" description="Helical" evidence="10">
    <location>
        <begin position="396"/>
        <end position="418"/>
    </location>
</feature>
<feature type="transmembrane region" description="Helical" evidence="10">
    <location>
        <begin position="97"/>
        <end position="118"/>
    </location>
</feature>
<reference evidence="11 12" key="1">
    <citation type="submission" date="2018-07" db="EMBL/GenBank/DDBJ databases">
        <title>Genomic Encyclopedia of Type Strains, Phase III (KMG-III): the genomes of soil and plant-associated and newly described type strains.</title>
        <authorList>
            <person name="Whitman W."/>
        </authorList>
    </citation>
    <scope>NUCLEOTIDE SEQUENCE [LARGE SCALE GENOMIC DNA]</scope>
    <source>
        <strain evidence="11 12">CECT 8488</strain>
    </source>
</reference>
<dbReference type="InterPro" id="IPR051327">
    <property type="entry name" value="MATE_MepA_subfamily"/>
</dbReference>
<dbReference type="InterPro" id="IPR045070">
    <property type="entry name" value="MATE_MepA-like"/>
</dbReference>
<dbReference type="GO" id="GO:0042910">
    <property type="term" value="F:xenobiotic transmembrane transporter activity"/>
    <property type="evidence" value="ECO:0007669"/>
    <property type="project" value="InterPro"/>
</dbReference>
<evidence type="ECO:0000256" key="8">
    <source>
        <dbReference type="ARBA" id="ARBA00023136"/>
    </source>
</evidence>
<comment type="similarity">
    <text evidence="2">Belongs to the multi antimicrobial extrusion (MATE) (TC 2.A.66.1) family. MepA subfamily.</text>
</comment>
<name>A0A3D9HF92_9PROT</name>
<evidence type="ECO:0000256" key="4">
    <source>
        <dbReference type="ARBA" id="ARBA00022448"/>
    </source>
</evidence>
<dbReference type="Proteomes" id="UP000256845">
    <property type="component" value="Unassembled WGS sequence"/>
</dbReference>
<evidence type="ECO:0000256" key="1">
    <source>
        <dbReference type="ARBA" id="ARBA00004429"/>
    </source>
</evidence>
<feature type="transmembrane region" description="Helical" evidence="10">
    <location>
        <begin position="201"/>
        <end position="221"/>
    </location>
</feature>
<evidence type="ECO:0000256" key="9">
    <source>
        <dbReference type="ARBA" id="ARBA00023251"/>
    </source>
</evidence>
<feature type="transmembrane region" description="Helical" evidence="10">
    <location>
        <begin position="59"/>
        <end position="85"/>
    </location>
</feature>
<feature type="transmembrane region" description="Helical" evidence="10">
    <location>
        <begin position="138"/>
        <end position="156"/>
    </location>
</feature>
<comment type="subcellular location">
    <subcellularLocation>
        <location evidence="1">Cell inner membrane</location>
        <topology evidence="1">Multi-pass membrane protein</topology>
    </subcellularLocation>
</comment>
<keyword evidence="6 10" id="KW-0812">Transmembrane</keyword>
<feature type="transmembrane region" description="Helical" evidence="10">
    <location>
        <begin position="323"/>
        <end position="344"/>
    </location>
</feature>
<feature type="transmembrane region" description="Helical" evidence="10">
    <location>
        <begin position="18"/>
        <end position="39"/>
    </location>
</feature>
<dbReference type="InterPro" id="IPR002528">
    <property type="entry name" value="MATE_fam"/>
</dbReference>
<keyword evidence="5" id="KW-1003">Cell membrane</keyword>
<protein>
    <recommendedName>
        <fullName evidence="3">Multidrug export protein MepA</fullName>
    </recommendedName>
</protein>
<evidence type="ECO:0000313" key="11">
    <source>
        <dbReference type="EMBL" id="RED48147.1"/>
    </source>
</evidence>
<comment type="caution">
    <text evidence="11">The sequence shown here is derived from an EMBL/GenBank/DDBJ whole genome shotgun (WGS) entry which is preliminary data.</text>
</comment>
<sequence length="457" mass="49639">MKQDPNSNFYLHGSLPLLFLKTAAPIVLVMLASGIHTLVDAWFLGRFVGAQALTAVTLMFPFFMLMVALSTLVSNGYASVVARLLGAGRMGEAQSTYLGASLVALLIALTLIMTFLLVGTDMVQWLARGDAVLGNLGYSYIAPMIFGSFLMMTIGVNVDSLRCEGRMGFMTLVTLIGTLMNIPFNYLLIVEMDMGVPGSAYGTLLAQSCSLIAILIYRALGQSSLGFRPANGHPILKHWKEFLALGLPFSLSYVGVSLIAFLVLYDLQVWAPENYEQSAAAYGIVTRLMTFSYMPILGLSLAFQAILGNNFGAGDIARSRKSFHLALMIAFAYCALLQIVYQGIPDHLAAIFVDDTAIIAETARILPIMTFLFVLFGPQNMATTYFQAVGDAGRALALSVSRMYLLALPLIFGLPYLIGEPGIWIANPVTEILMMVVTTIVFISYWRKNRMAAAAAI</sequence>
<dbReference type="PANTHER" id="PTHR43823:SF3">
    <property type="entry name" value="MULTIDRUG EXPORT PROTEIN MEPA"/>
    <property type="match status" value="1"/>
</dbReference>
<keyword evidence="7 10" id="KW-1133">Transmembrane helix</keyword>
<keyword evidence="9" id="KW-0046">Antibiotic resistance</keyword>
<dbReference type="PIRSF" id="PIRSF006603">
    <property type="entry name" value="DinF"/>
    <property type="match status" value="1"/>
</dbReference>
<dbReference type="AlphaFoldDB" id="A0A3D9HF92"/>
<dbReference type="Pfam" id="PF01554">
    <property type="entry name" value="MatE"/>
    <property type="match status" value="2"/>
</dbReference>
<dbReference type="GO" id="GO:0015297">
    <property type="term" value="F:antiporter activity"/>
    <property type="evidence" value="ECO:0007669"/>
    <property type="project" value="InterPro"/>
</dbReference>
<dbReference type="OrthoDB" id="7805940at2"/>
<evidence type="ECO:0000256" key="10">
    <source>
        <dbReference type="SAM" id="Phobius"/>
    </source>
</evidence>
<keyword evidence="8 10" id="KW-0472">Membrane</keyword>
<dbReference type="GO" id="GO:0005886">
    <property type="term" value="C:plasma membrane"/>
    <property type="evidence" value="ECO:0007669"/>
    <property type="project" value="UniProtKB-SubCell"/>
</dbReference>
<dbReference type="RefSeq" id="WP_115937765.1">
    <property type="nucleotide sequence ID" value="NZ_QRDW01000008.1"/>
</dbReference>
<dbReference type="NCBIfam" id="TIGR00797">
    <property type="entry name" value="matE"/>
    <property type="match status" value="1"/>
</dbReference>
<dbReference type="GO" id="GO:0046677">
    <property type="term" value="P:response to antibiotic"/>
    <property type="evidence" value="ECO:0007669"/>
    <property type="project" value="UniProtKB-KW"/>
</dbReference>
<keyword evidence="12" id="KW-1185">Reference proteome</keyword>
<evidence type="ECO:0000256" key="2">
    <source>
        <dbReference type="ARBA" id="ARBA00008417"/>
    </source>
</evidence>
<keyword evidence="4" id="KW-0813">Transport</keyword>
<dbReference type="EMBL" id="QRDW01000008">
    <property type="protein sequence ID" value="RED48147.1"/>
    <property type="molecule type" value="Genomic_DNA"/>
</dbReference>
<proteinExistence type="inferred from homology"/>
<dbReference type="PANTHER" id="PTHR43823">
    <property type="entry name" value="SPORULATION PROTEIN YKVU"/>
    <property type="match status" value="1"/>
</dbReference>
<feature type="transmembrane region" description="Helical" evidence="10">
    <location>
        <begin position="424"/>
        <end position="446"/>
    </location>
</feature>
<feature type="transmembrane region" description="Helical" evidence="10">
    <location>
        <begin position="242"/>
        <end position="265"/>
    </location>
</feature>
<evidence type="ECO:0000256" key="6">
    <source>
        <dbReference type="ARBA" id="ARBA00022692"/>
    </source>
</evidence>
<evidence type="ECO:0000256" key="3">
    <source>
        <dbReference type="ARBA" id="ARBA00022106"/>
    </source>
</evidence>
<feature type="transmembrane region" description="Helical" evidence="10">
    <location>
        <begin position="168"/>
        <end position="189"/>
    </location>
</feature>